<feature type="compositionally biased region" description="Basic and acidic residues" evidence="4">
    <location>
        <begin position="268"/>
        <end position="277"/>
    </location>
</feature>
<feature type="compositionally biased region" description="Acidic residues" evidence="4">
    <location>
        <begin position="278"/>
        <end position="292"/>
    </location>
</feature>
<keyword evidence="2" id="KW-0539">Nucleus</keyword>
<dbReference type="PANTHER" id="PTHR12214">
    <property type="entry name" value="GC-RICH SEQUENCE DNA-BINDING FACTOR"/>
    <property type="match status" value="1"/>
</dbReference>
<proteinExistence type="predicted"/>
<accession>A0A8S0VYY2</accession>
<dbReference type="AlphaFoldDB" id="A0A8S0VYY2"/>
<feature type="region of interest" description="Disordered" evidence="4">
    <location>
        <begin position="219"/>
        <end position="241"/>
    </location>
</feature>
<feature type="region of interest" description="Disordered" evidence="4">
    <location>
        <begin position="259"/>
        <end position="310"/>
    </location>
</feature>
<comment type="caution">
    <text evidence="5">The sequence shown here is derived from an EMBL/GenBank/DDBJ whole genome shotgun (WGS) entry which is preliminary data.</text>
</comment>
<protein>
    <submittedName>
        <fullName evidence="5">Uncharacterized protein</fullName>
    </submittedName>
</protein>
<dbReference type="GO" id="GO:0000390">
    <property type="term" value="P:spliceosomal complex disassembly"/>
    <property type="evidence" value="ECO:0007669"/>
    <property type="project" value="InterPro"/>
</dbReference>
<feature type="region of interest" description="Disordered" evidence="4">
    <location>
        <begin position="489"/>
        <end position="508"/>
    </location>
</feature>
<evidence type="ECO:0000256" key="4">
    <source>
        <dbReference type="SAM" id="MobiDB-lite"/>
    </source>
</evidence>
<feature type="compositionally biased region" description="Basic residues" evidence="4">
    <location>
        <begin position="66"/>
        <end position="78"/>
    </location>
</feature>
<dbReference type="InterPro" id="IPR028211">
    <property type="entry name" value="Ntr2"/>
</dbReference>
<keyword evidence="3" id="KW-0175">Coiled coil</keyword>
<keyword evidence="6" id="KW-1185">Reference proteome</keyword>
<sequence>MSRVCHGTQSHNLPPSSVSAMNSPAPVIFKRNKGKPKPREKETVPSVSADDGSETLEDSPSTLATKLKKKIQKAKPKSRLSFGGDEEEGDGEVFKVKKSSLSKKMSLGIHPATVPSSLDQATISTNDSPKYDAAYLEELKASTPSARPPPMNVDPYDADMSVDLVDVSMQSAEMDTEETMSFIPSESSIKVAKEKRGRLRKMRDSGEVEYISLSLTRIEDMPQGPHPESRLVREEDELGEGDDEFAEYTSAQERIALGKKSRKLATSRRKEAMKEMIQDAEEEDEETAEWEQEQLRRGGHRTPEPSSSAKVKQVYKAAPIPSATPVPSLAPAISRLSDQLALLTTSHAKNSAALNSLAQERAEVDDREKEMREMVEKAESKRAWFGSFKEWVESVASFLDEKYPLLEKLEEEHVSLLKERADMVDKRRREDDEDDLALFIGPLLTIPSTVPDQVDDFGRTIPNPDPVQERRERRVARIARRQIRTFQRRRPAGEEEEGYSTDSSLAPADSNAYTEALQSLATKRKEVLSDVKSEEFRDPGKGRWNVWREKYSDSYVGAWGGLGVVSVWEFWVRLECVGWDCIEDGRDLHSFRWYKGLYEYCRPGEGKIVEERDLGPDGDLVASMISTAVIPVICKAIEGGSLDVYSQKHIRRMIDLSEEIEASVESGNAKFHMILKSVMTVFQNAISATESSIAKYNSAHQSVPGFNPDAIPARKRFVNRRVKLLKNLLRWRKYTGERFGLGMLVGTLVENCIMTVAKGGWEVGGEDVARMVAGLLPEELIPFSLQRLRGPR</sequence>
<evidence type="ECO:0000256" key="1">
    <source>
        <dbReference type="ARBA" id="ARBA00004123"/>
    </source>
</evidence>
<evidence type="ECO:0000256" key="2">
    <source>
        <dbReference type="ARBA" id="ARBA00023242"/>
    </source>
</evidence>
<name>A0A8S0VYY2_CYCAE</name>
<reference evidence="5 6" key="1">
    <citation type="submission" date="2020-01" db="EMBL/GenBank/DDBJ databases">
        <authorList>
            <person name="Gupta K D."/>
        </authorList>
    </citation>
    <scope>NUCLEOTIDE SEQUENCE [LARGE SCALE GENOMIC DNA]</scope>
</reference>
<evidence type="ECO:0000313" key="6">
    <source>
        <dbReference type="Proteomes" id="UP000467700"/>
    </source>
</evidence>
<dbReference type="PANTHER" id="PTHR12214:SF0">
    <property type="entry name" value="LD29489P"/>
    <property type="match status" value="1"/>
</dbReference>
<feature type="compositionally biased region" description="Polar residues" evidence="4">
    <location>
        <begin position="7"/>
        <end position="22"/>
    </location>
</feature>
<evidence type="ECO:0000256" key="3">
    <source>
        <dbReference type="SAM" id="Coils"/>
    </source>
</evidence>
<dbReference type="Pfam" id="PF15458">
    <property type="entry name" value="NTR2"/>
    <property type="match status" value="1"/>
</dbReference>
<dbReference type="InterPro" id="IPR012890">
    <property type="entry name" value="GCFC2-like"/>
</dbReference>
<feature type="region of interest" description="Disordered" evidence="4">
    <location>
        <begin position="1"/>
        <end position="92"/>
    </location>
</feature>
<dbReference type="EMBL" id="CACVBS010000037">
    <property type="protein sequence ID" value="CAA7262911.1"/>
    <property type="molecule type" value="Genomic_DNA"/>
</dbReference>
<dbReference type="GO" id="GO:0003677">
    <property type="term" value="F:DNA binding"/>
    <property type="evidence" value="ECO:0007669"/>
    <property type="project" value="InterPro"/>
</dbReference>
<dbReference type="OrthoDB" id="429427at2759"/>
<feature type="coiled-coil region" evidence="3">
    <location>
        <begin position="354"/>
        <end position="381"/>
    </location>
</feature>
<organism evidence="5 6">
    <name type="scientific">Cyclocybe aegerita</name>
    <name type="common">Black poplar mushroom</name>
    <name type="synonym">Agrocybe aegerita</name>
    <dbReference type="NCBI Taxonomy" id="1973307"/>
    <lineage>
        <taxon>Eukaryota</taxon>
        <taxon>Fungi</taxon>
        <taxon>Dikarya</taxon>
        <taxon>Basidiomycota</taxon>
        <taxon>Agaricomycotina</taxon>
        <taxon>Agaricomycetes</taxon>
        <taxon>Agaricomycetidae</taxon>
        <taxon>Agaricales</taxon>
        <taxon>Agaricineae</taxon>
        <taxon>Bolbitiaceae</taxon>
        <taxon>Cyclocybe</taxon>
    </lineage>
</organism>
<comment type="subcellular location">
    <subcellularLocation>
        <location evidence="1">Nucleus</location>
    </subcellularLocation>
</comment>
<evidence type="ECO:0000313" key="5">
    <source>
        <dbReference type="EMBL" id="CAA7262911.1"/>
    </source>
</evidence>
<gene>
    <name evidence="5" type="ORF">AAE3_LOCUS5176</name>
</gene>
<dbReference type="GO" id="GO:0071008">
    <property type="term" value="C:U2-type post-mRNA release spliceosomal complex"/>
    <property type="evidence" value="ECO:0007669"/>
    <property type="project" value="InterPro"/>
</dbReference>
<dbReference type="Proteomes" id="UP000467700">
    <property type="component" value="Unassembled WGS sequence"/>
</dbReference>